<dbReference type="EMBL" id="MVHM01000001">
    <property type="protein sequence ID" value="ORA40938.1"/>
    <property type="molecule type" value="Genomic_DNA"/>
</dbReference>
<proteinExistence type="inferred from homology"/>
<feature type="transmembrane region" description="Helical" evidence="2">
    <location>
        <begin position="240"/>
        <end position="257"/>
    </location>
</feature>
<dbReference type="InterPro" id="IPR037185">
    <property type="entry name" value="EmrE-like"/>
</dbReference>
<feature type="transmembrane region" description="Helical" evidence="2">
    <location>
        <begin position="264"/>
        <end position="281"/>
    </location>
</feature>
<sequence>MIGAAYAQLSAVSYGVSDFVGGVAARRVAALRVMLVSYPVASVFLGLLAVHAGGPIHPGAILWGSLYGLSQAIGVWWFYAAMSSGPISVVSPLAAVLNAAVPIAVGVALGERPGETASVGVVLAMIAVFLVGRESPEDEDVRTHRFTRRVAWLTVGAGVAFGLDFVLLHQAPVECRLWPLFFARASASVLVFAVAAATGNFQLPTKTPLRLAMTAAALDTFANVAMLMALHAWLLSLASMLISLYPAATVVLAMVVLRERVTRWQATGMVLAMVAVAMITAS</sequence>
<organism evidence="4 5">
    <name type="scientific">Mycobacterium branderi</name>
    <dbReference type="NCBI Taxonomy" id="43348"/>
    <lineage>
        <taxon>Bacteria</taxon>
        <taxon>Bacillati</taxon>
        <taxon>Actinomycetota</taxon>
        <taxon>Actinomycetes</taxon>
        <taxon>Mycobacteriales</taxon>
        <taxon>Mycobacteriaceae</taxon>
        <taxon>Mycobacterium</taxon>
    </lineage>
</organism>
<evidence type="ECO:0000256" key="1">
    <source>
        <dbReference type="ARBA" id="ARBA00007362"/>
    </source>
</evidence>
<dbReference type="Pfam" id="PF00892">
    <property type="entry name" value="EamA"/>
    <property type="match status" value="2"/>
</dbReference>
<evidence type="ECO:0000313" key="5">
    <source>
        <dbReference type="Proteomes" id="UP000192441"/>
    </source>
</evidence>
<dbReference type="SUPFAM" id="SSF103481">
    <property type="entry name" value="Multidrug resistance efflux transporter EmrE"/>
    <property type="match status" value="2"/>
</dbReference>
<name>A0AA91M1Q4_9MYCO</name>
<comment type="similarity">
    <text evidence="1">Belongs to the EamA transporter family.</text>
</comment>
<keyword evidence="2" id="KW-0812">Transmembrane</keyword>
<dbReference type="Proteomes" id="UP000192441">
    <property type="component" value="Unassembled WGS sequence"/>
</dbReference>
<feature type="transmembrane region" description="Helical" evidence="2">
    <location>
        <begin position="116"/>
        <end position="132"/>
    </location>
</feature>
<accession>A0AA91M1Q4</accession>
<evidence type="ECO:0000259" key="3">
    <source>
        <dbReference type="Pfam" id="PF00892"/>
    </source>
</evidence>
<dbReference type="RefSeq" id="WP_083129712.1">
    <property type="nucleotide sequence ID" value="NZ_AP022606.1"/>
</dbReference>
<keyword evidence="2" id="KW-0472">Membrane</keyword>
<dbReference type="GO" id="GO:0016020">
    <property type="term" value="C:membrane"/>
    <property type="evidence" value="ECO:0007669"/>
    <property type="project" value="InterPro"/>
</dbReference>
<comment type="caution">
    <text evidence="4">The sequence shown here is derived from an EMBL/GenBank/DDBJ whole genome shotgun (WGS) entry which is preliminary data.</text>
</comment>
<feature type="transmembrane region" description="Helical" evidence="2">
    <location>
        <begin position="152"/>
        <end position="171"/>
    </location>
</feature>
<evidence type="ECO:0000256" key="2">
    <source>
        <dbReference type="SAM" id="Phobius"/>
    </source>
</evidence>
<dbReference type="InterPro" id="IPR000620">
    <property type="entry name" value="EamA_dom"/>
</dbReference>
<protein>
    <submittedName>
        <fullName evidence="4">EamA family transporter</fullName>
    </submittedName>
</protein>
<feature type="transmembrane region" description="Helical" evidence="2">
    <location>
        <begin position="177"/>
        <end position="199"/>
    </location>
</feature>
<feature type="transmembrane region" description="Helical" evidence="2">
    <location>
        <begin position="60"/>
        <end position="80"/>
    </location>
</feature>
<evidence type="ECO:0000313" key="4">
    <source>
        <dbReference type="EMBL" id="ORA40938.1"/>
    </source>
</evidence>
<feature type="transmembrane region" description="Helical" evidence="2">
    <location>
        <begin position="211"/>
        <end position="234"/>
    </location>
</feature>
<dbReference type="AlphaFoldDB" id="A0AA91M1Q4"/>
<feature type="domain" description="EamA" evidence="3">
    <location>
        <begin position="2"/>
        <end position="131"/>
    </location>
</feature>
<gene>
    <name evidence="4" type="ORF">BST20_01980</name>
</gene>
<feature type="transmembrane region" description="Helical" evidence="2">
    <location>
        <begin position="35"/>
        <end position="54"/>
    </location>
</feature>
<reference evidence="4 5" key="1">
    <citation type="submission" date="2016-12" db="EMBL/GenBank/DDBJ databases">
        <title>The new phylogeny of genus Mycobacterium.</title>
        <authorList>
            <person name="Tortoli E."/>
            <person name="Trovato A."/>
            <person name="Cirillo D.M."/>
        </authorList>
    </citation>
    <scope>NUCLEOTIDE SEQUENCE [LARGE SCALE GENOMIC DNA]</scope>
    <source>
        <strain evidence="4 5">DSM 44624</strain>
    </source>
</reference>
<feature type="transmembrane region" description="Helical" evidence="2">
    <location>
        <begin position="87"/>
        <end position="110"/>
    </location>
</feature>
<feature type="domain" description="EamA" evidence="3">
    <location>
        <begin position="152"/>
        <end position="280"/>
    </location>
</feature>
<keyword evidence="2" id="KW-1133">Transmembrane helix</keyword>